<dbReference type="InterPro" id="IPR030395">
    <property type="entry name" value="GP_PDE_dom"/>
</dbReference>
<evidence type="ECO:0000259" key="3">
    <source>
        <dbReference type="PROSITE" id="PS51762"/>
    </source>
</evidence>
<dbReference type="InterPro" id="IPR013320">
    <property type="entry name" value="ConA-like_dom_sf"/>
</dbReference>
<dbReference type="Pfam" id="PF00722">
    <property type="entry name" value="Glyco_hydro_16"/>
    <property type="match status" value="1"/>
</dbReference>
<comment type="caution">
    <text evidence="4">The sequence shown here is derived from an EMBL/GenBank/DDBJ whole genome shotgun (WGS) entry which is preliminary data.</text>
</comment>
<dbReference type="Proteomes" id="UP001165430">
    <property type="component" value="Unassembled WGS sequence"/>
</dbReference>
<dbReference type="PANTHER" id="PTHR10963">
    <property type="entry name" value="GLYCOSYL HYDROLASE-RELATED"/>
    <property type="match status" value="1"/>
</dbReference>
<dbReference type="PANTHER" id="PTHR10963:SF55">
    <property type="entry name" value="GLYCOSIDE HYDROLASE FAMILY 16 PROTEIN"/>
    <property type="match status" value="1"/>
</dbReference>
<protein>
    <submittedName>
        <fullName evidence="4">Family 16 glycosylhydrolase</fullName>
    </submittedName>
</protein>
<dbReference type="PROSITE" id="PS51762">
    <property type="entry name" value="GH16_2"/>
    <property type="match status" value="1"/>
</dbReference>
<accession>A0ABS9V7B4</accession>
<dbReference type="CDD" id="cd08023">
    <property type="entry name" value="GH16_laminarinase_like"/>
    <property type="match status" value="1"/>
</dbReference>
<dbReference type="InterPro" id="IPR050546">
    <property type="entry name" value="Glycosyl_Hydrlase_16"/>
</dbReference>
<dbReference type="Gene3D" id="3.20.20.190">
    <property type="entry name" value="Phosphatidylinositol (PI) phosphodiesterase"/>
    <property type="match status" value="1"/>
</dbReference>
<dbReference type="EMBL" id="JAKZGO010000002">
    <property type="protein sequence ID" value="MCH7412310.1"/>
    <property type="molecule type" value="Genomic_DNA"/>
</dbReference>
<keyword evidence="5" id="KW-1185">Reference proteome</keyword>
<organism evidence="4 5">
    <name type="scientific">Belliella alkalica</name>
    <dbReference type="NCBI Taxonomy" id="1730871"/>
    <lineage>
        <taxon>Bacteria</taxon>
        <taxon>Pseudomonadati</taxon>
        <taxon>Bacteroidota</taxon>
        <taxon>Cytophagia</taxon>
        <taxon>Cytophagales</taxon>
        <taxon>Cyclobacteriaceae</taxon>
        <taxon>Belliella</taxon>
    </lineage>
</organism>
<name>A0ABS9V7B4_9BACT</name>
<sequence length="502" mass="57206">MKIKIILIATFLFIVYEHYAFAQTKVIAHRGAWKASGVAQNSISGLNAALLTNVDAVELDIRMTADDTLILMHDPSFEGLEVASSTYKDIVQNTLKNQERIPTLYEYFEAFIQNKATFDTKLICEIKPSSTGKNRDIAEKTLDLVNQMGLIEVVVFISFNYEILEVLRALNKDLPLQYLNGDKTPEELFLAGNIGMNYQFKVYEKNPSWIEEAKKFQIVLNTWTVNQPNLMDVFINHSFDYITTDEPEVLMSKIEVDKIKKQRQLVWFDEFDGNGLPDSTKWSFDTRGNDWNWGNNELQWYTDSNLKNAEVSNGTLKITAIKEPTGNKNYSSARLRSLGKGDFKYGYFEIRAKMPKGNGTWPAIWMLPSNSDKGWPEGGEIDIMEHVGFKPDTVFATVHTKAHNHIKKTQVGNDFLLPNATSEFNVYSLLWDEESIKAYVNGICYFTYEKNGAETDVWPFDSDFHLLLNLAIGGGLGGKKGVDNSLFPHVFEVDYVRVYQSR</sequence>
<comment type="similarity">
    <text evidence="1">Belongs to the glycosyl hydrolase 16 family.</text>
</comment>
<feature type="domain" description="GH16" evidence="3">
    <location>
        <begin position="269"/>
        <end position="502"/>
    </location>
</feature>
<dbReference type="SUPFAM" id="SSF51695">
    <property type="entry name" value="PLC-like phosphodiesterases"/>
    <property type="match status" value="1"/>
</dbReference>
<feature type="domain" description="GP-PDE" evidence="2">
    <location>
        <begin position="24"/>
        <end position="254"/>
    </location>
</feature>
<dbReference type="Pfam" id="PF03009">
    <property type="entry name" value="GDPD"/>
    <property type="match status" value="1"/>
</dbReference>
<dbReference type="PROSITE" id="PS51704">
    <property type="entry name" value="GP_PDE"/>
    <property type="match status" value="1"/>
</dbReference>
<evidence type="ECO:0000313" key="5">
    <source>
        <dbReference type="Proteomes" id="UP001165430"/>
    </source>
</evidence>
<dbReference type="Gene3D" id="2.60.120.200">
    <property type="match status" value="1"/>
</dbReference>
<evidence type="ECO:0000313" key="4">
    <source>
        <dbReference type="EMBL" id="MCH7412310.1"/>
    </source>
</evidence>
<dbReference type="SUPFAM" id="SSF49899">
    <property type="entry name" value="Concanavalin A-like lectins/glucanases"/>
    <property type="match status" value="1"/>
</dbReference>
<evidence type="ECO:0000259" key="2">
    <source>
        <dbReference type="PROSITE" id="PS51704"/>
    </source>
</evidence>
<dbReference type="RefSeq" id="WP_241409842.1">
    <property type="nucleotide sequence ID" value="NZ_JAKZGO010000002.1"/>
</dbReference>
<evidence type="ECO:0000256" key="1">
    <source>
        <dbReference type="ARBA" id="ARBA00006865"/>
    </source>
</evidence>
<dbReference type="InterPro" id="IPR017946">
    <property type="entry name" value="PLC-like_Pdiesterase_TIM-brl"/>
</dbReference>
<reference evidence="4" key="1">
    <citation type="submission" date="2022-03" db="EMBL/GenBank/DDBJ databases">
        <title>De novo assembled genomes of Belliella spp. (Cyclobacteriaceae) strains.</title>
        <authorList>
            <person name="Szabo A."/>
            <person name="Korponai K."/>
            <person name="Felfoldi T."/>
        </authorList>
    </citation>
    <scope>NUCLEOTIDE SEQUENCE</scope>
    <source>
        <strain evidence="4">DSM 111903</strain>
    </source>
</reference>
<dbReference type="InterPro" id="IPR000757">
    <property type="entry name" value="Beta-glucanase-like"/>
</dbReference>
<gene>
    <name evidence="4" type="ORF">MM213_02345</name>
</gene>
<proteinExistence type="inferred from homology"/>